<feature type="transmembrane region" description="Helical" evidence="6">
    <location>
        <begin position="46"/>
        <end position="67"/>
    </location>
</feature>
<feature type="transmembrane region" description="Helical" evidence="6">
    <location>
        <begin position="181"/>
        <end position="202"/>
    </location>
</feature>
<dbReference type="EMBL" id="CP006704">
    <property type="protein sequence ID" value="AIJ47480.1"/>
    <property type="molecule type" value="Genomic_DNA"/>
</dbReference>
<evidence type="ECO:0000256" key="4">
    <source>
        <dbReference type="ARBA" id="ARBA00022989"/>
    </source>
</evidence>
<feature type="transmembrane region" description="Helical" evidence="6">
    <location>
        <begin position="143"/>
        <end position="169"/>
    </location>
</feature>
<keyword evidence="3 6" id="KW-0812">Transmembrane</keyword>
<protein>
    <submittedName>
        <fullName evidence="7">Membrane protein</fullName>
    </submittedName>
</protein>
<evidence type="ECO:0000256" key="2">
    <source>
        <dbReference type="ARBA" id="ARBA00022475"/>
    </source>
</evidence>
<name>A0A076PUM8_COMTE</name>
<evidence type="ECO:0000313" key="7">
    <source>
        <dbReference type="EMBL" id="AIJ47480.1"/>
    </source>
</evidence>
<dbReference type="KEGG" id="ctes:O987_16840"/>
<proteinExistence type="predicted"/>
<dbReference type="GO" id="GO:0005886">
    <property type="term" value="C:plasma membrane"/>
    <property type="evidence" value="ECO:0007669"/>
    <property type="project" value="UniProtKB-SubCell"/>
</dbReference>
<evidence type="ECO:0000256" key="5">
    <source>
        <dbReference type="ARBA" id="ARBA00023136"/>
    </source>
</evidence>
<keyword evidence="2" id="KW-1003">Cell membrane</keyword>
<keyword evidence="5 6" id="KW-0472">Membrane</keyword>
<reference evidence="7 8" key="1">
    <citation type="journal article" date="2014" name="Genome Announc.">
        <title>Complete Genome Sequence of Polychlorinated Biphenyl Degrader Comamonas testosteroni TK102 (NBRC 109938).</title>
        <authorList>
            <person name="Fukuda K."/>
            <person name="Hosoyama A."/>
            <person name="Tsuchikane K."/>
            <person name="Ohji S."/>
            <person name="Yamazoe A."/>
            <person name="Fujita N."/>
            <person name="Shintani M."/>
            <person name="Kimbara K."/>
        </authorList>
    </citation>
    <scope>NUCLEOTIDE SEQUENCE [LARGE SCALE GENOMIC DNA]</scope>
    <source>
        <strain evidence="7">TK102</strain>
    </source>
</reference>
<feature type="transmembrane region" description="Helical" evidence="6">
    <location>
        <begin position="79"/>
        <end position="96"/>
    </location>
</feature>
<dbReference type="InterPro" id="IPR001123">
    <property type="entry name" value="LeuE-type"/>
</dbReference>
<keyword evidence="4 6" id="KW-1133">Transmembrane helix</keyword>
<evidence type="ECO:0000256" key="1">
    <source>
        <dbReference type="ARBA" id="ARBA00004651"/>
    </source>
</evidence>
<dbReference type="PANTHER" id="PTHR30086:SF20">
    <property type="entry name" value="ARGININE EXPORTER PROTEIN ARGO-RELATED"/>
    <property type="match status" value="1"/>
</dbReference>
<dbReference type="RefSeq" id="WP_043003791.1">
    <property type="nucleotide sequence ID" value="NZ_CP006704.1"/>
</dbReference>
<accession>A0A076PUM8</accession>
<evidence type="ECO:0000256" key="3">
    <source>
        <dbReference type="ARBA" id="ARBA00022692"/>
    </source>
</evidence>
<comment type="subcellular location">
    <subcellularLocation>
        <location evidence="1">Cell membrane</location>
        <topology evidence="1">Multi-pass membrane protein</topology>
    </subcellularLocation>
</comment>
<dbReference type="PANTHER" id="PTHR30086">
    <property type="entry name" value="ARGININE EXPORTER PROTEIN ARGO"/>
    <property type="match status" value="1"/>
</dbReference>
<dbReference type="AlphaFoldDB" id="A0A076PUM8"/>
<evidence type="ECO:0000256" key="6">
    <source>
        <dbReference type="SAM" id="Phobius"/>
    </source>
</evidence>
<dbReference type="HOGENOM" id="CLU_079569_1_0_4"/>
<dbReference type="GO" id="GO:0033228">
    <property type="term" value="P:cysteine export across plasma membrane"/>
    <property type="evidence" value="ECO:0007669"/>
    <property type="project" value="TreeGrafter"/>
</dbReference>
<dbReference type="Proteomes" id="UP000028782">
    <property type="component" value="Chromosome"/>
</dbReference>
<dbReference type="GO" id="GO:0015171">
    <property type="term" value="F:amino acid transmembrane transporter activity"/>
    <property type="evidence" value="ECO:0007669"/>
    <property type="project" value="TreeGrafter"/>
</dbReference>
<organism evidence="7 8">
    <name type="scientific">Comamonas testosteroni TK102</name>
    <dbReference type="NCBI Taxonomy" id="1392005"/>
    <lineage>
        <taxon>Bacteria</taxon>
        <taxon>Pseudomonadati</taxon>
        <taxon>Pseudomonadota</taxon>
        <taxon>Betaproteobacteria</taxon>
        <taxon>Burkholderiales</taxon>
        <taxon>Comamonadaceae</taxon>
        <taxon>Comamonas</taxon>
    </lineage>
</organism>
<dbReference type="Pfam" id="PF01810">
    <property type="entry name" value="LysE"/>
    <property type="match status" value="1"/>
</dbReference>
<gene>
    <name evidence="7" type="ORF">O987_16840</name>
</gene>
<evidence type="ECO:0000313" key="8">
    <source>
        <dbReference type="Proteomes" id="UP000028782"/>
    </source>
</evidence>
<sequence>MSFLPESSAFILPLAMFAFVSSVTPGPNNVMLTASGATFGYRRSVPHMLGICLGVVIMVLLIGAGLGKLFEAEPRIYTLLKYVGAAYLIWLAWKIARAGGVDQGQSGNRPFGFWQAAAFQWVNPKAWIMAVGVVATYTPREGFFVNLMLSALVLGLVNYPSISVWTLFGSTVGRALRTPQALRMFNGVMAGLLLLSLVPIFAEHV</sequence>